<evidence type="ECO:0000256" key="5">
    <source>
        <dbReference type="ARBA" id="ARBA00022468"/>
    </source>
</evidence>
<dbReference type="CDD" id="cd23767">
    <property type="entry name" value="IQCD"/>
    <property type="match status" value="1"/>
</dbReference>
<evidence type="ECO:0000256" key="2">
    <source>
        <dbReference type="ARBA" id="ARBA00004496"/>
    </source>
</evidence>
<keyword evidence="5" id="KW-0343">GTPase activation</keyword>
<evidence type="ECO:0000256" key="25">
    <source>
        <dbReference type="ARBA" id="ARBA00070967"/>
    </source>
</evidence>
<evidence type="ECO:0000259" key="33">
    <source>
        <dbReference type="PROSITE" id="PS51456"/>
    </source>
</evidence>
<evidence type="ECO:0000256" key="28">
    <source>
        <dbReference type="SAM" id="Coils"/>
    </source>
</evidence>
<evidence type="ECO:0000256" key="29">
    <source>
        <dbReference type="SAM" id="MobiDB-lite"/>
    </source>
</evidence>
<dbReference type="PRINTS" id="PR00193">
    <property type="entry name" value="MYOSINHEAVY"/>
</dbReference>
<evidence type="ECO:0000256" key="9">
    <source>
        <dbReference type="ARBA" id="ARBA00022723"/>
    </source>
</evidence>
<evidence type="ECO:0000256" key="24">
    <source>
        <dbReference type="ARBA" id="ARBA00045589"/>
    </source>
</evidence>
<reference evidence="34" key="2">
    <citation type="submission" date="2025-08" db="UniProtKB">
        <authorList>
            <consortium name="Ensembl"/>
        </authorList>
    </citation>
    <scope>IDENTIFICATION</scope>
    <source>
        <strain evidence="34">Thoroughbred</strain>
    </source>
</reference>
<gene>
    <name evidence="34 36" type="primary">MYO9A</name>
</gene>
<keyword evidence="9" id="KW-0479">Metal-binding</keyword>
<dbReference type="FunFam" id="3.40.850.10:FF:000008">
    <property type="entry name" value="Putative unconventional myosin-IXa"/>
    <property type="match status" value="1"/>
</dbReference>
<dbReference type="InterPro" id="IPR000048">
    <property type="entry name" value="IQ_motif_EF-hand-BS"/>
</dbReference>
<evidence type="ECO:0000256" key="7">
    <source>
        <dbReference type="ARBA" id="ARBA00022553"/>
    </source>
</evidence>
<evidence type="ECO:0000256" key="26">
    <source>
        <dbReference type="ARBA" id="ARBA00078845"/>
    </source>
</evidence>
<dbReference type="GO" id="GO:0005737">
    <property type="term" value="C:cytoplasm"/>
    <property type="evidence" value="ECO:0007669"/>
    <property type="project" value="UniProtKB-SubCell"/>
</dbReference>
<evidence type="ECO:0000256" key="1">
    <source>
        <dbReference type="ARBA" id="ARBA00004167"/>
    </source>
</evidence>
<dbReference type="Pfam" id="PF00130">
    <property type="entry name" value="C1_1"/>
    <property type="match status" value="1"/>
</dbReference>
<feature type="domain" description="Myosin motor" evidence="33">
    <location>
        <begin position="146"/>
        <end position="952"/>
    </location>
</feature>
<feature type="coiled-coil region" evidence="28">
    <location>
        <begin position="1432"/>
        <end position="1471"/>
    </location>
</feature>
<name>A0A3Q2HDI8_HORSE</name>
<evidence type="ECO:0000256" key="23">
    <source>
        <dbReference type="ARBA" id="ARBA00034103"/>
    </source>
</evidence>
<keyword evidence="19" id="KW-0472">Membrane</keyword>
<dbReference type="PANTHER" id="PTHR46184:SF3">
    <property type="entry name" value="UNCONVENTIONAL MYOSIN-IXA"/>
    <property type="match status" value="1"/>
</dbReference>
<dbReference type="GO" id="GO:0000146">
    <property type="term" value="F:microfilament motor activity"/>
    <property type="evidence" value="ECO:0007669"/>
    <property type="project" value="InterPro"/>
</dbReference>
<evidence type="ECO:0000256" key="20">
    <source>
        <dbReference type="ARBA" id="ARBA00023175"/>
    </source>
</evidence>
<evidence type="ECO:0000256" key="11">
    <source>
        <dbReference type="ARBA" id="ARBA00022741"/>
    </source>
</evidence>
<dbReference type="InterPro" id="IPR036961">
    <property type="entry name" value="Kinesin_motor_dom_sf"/>
</dbReference>
<dbReference type="GO" id="GO:0035556">
    <property type="term" value="P:intracellular signal transduction"/>
    <property type="evidence" value="ECO:0007669"/>
    <property type="project" value="InterPro"/>
</dbReference>
<dbReference type="Pfam" id="PF00612">
    <property type="entry name" value="IQ"/>
    <property type="match status" value="5"/>
</dbReference>
<dbReference type="FunFam" id="3.30.60.20:FF:000020">
    <property type="entry name" value="Putative unconventional myosin-IXa"/>
    <property type="match status" value="1"/>
</dbReference>
<dbReference type="SMART" id="SM00314">
    <property type="entry name" value="RA"/>
    <property type="match status" value="1"/>
</dbReference>
<evidence type="ECO:0000256" key="3">
    <source>
        <dbReference type="ARBA" id="ARBA00004624"/>
    </source>
</evidence>
<keyword evidence="13" id="KW-0862">Zinc</keyword>
<dbReference type="InterPro" id="IPR046990">
    <property type="entry name" value="RhoGAP_myosin_IX"/>
</dbReference>
<dbReference type="PANTHER" id="PTHR46184">
    <property type="entry name" value="UNCONVENTIONAL MYOSIN-IXB-LIKE PROTEIN"/>
    <property type="match status" value="1"/>
</dbReference>
<evidence type="ECO:0000256" key="12">
    <source>
        <dbReference type="ARBA" id="ARBA00022771"/>
    </source>
</evidence>
<feature type="region of interest" description="Actin-binding" evidence="27">
    <location>
        <begin position="834"/>
        <end position="856"/>
    </location>
</feature>
<dbReference type="Gene3D" id="3.10.20.90">
    <property type="entry name" value="Phosphatidylinositol 3-kinase Catalytic Subunit, Chain A, domain 1"/>
    <property type="match status" value="1"/>
</dbReference>
<dbReference type="SUPFAM" id="SSF48350">
    <property type="entry name" value="GTPase activation domain, GAP"/>
    <property type="match status" value="1"/>
</dbReference>
<sequence length="2494" mass="286341">MNINDGGRRRFEDNEHTLRIYPGTISEGTIYCPIPARKNSTAAEVIESLINRLNLDKTKCYVLAEVKEFGGEEWILNPTDCPVQRMMLWPRMALENRLSGEDYRFLLREKNLDGSIHYGSLQSWLRVTEERRRMMERGFLPQPQQKDFDDLCSLPDLNEKTLLENLRNRFKHEKIYTYVGSILIVINPFKFLPIYNPKYVKMYDNHQLGKLEPHIYAVADVAYHAMLQRKKNQCIVISGESGSGKTQSTNFLIHHLTALSQKGFASGVEQIILGAGPVLEAFGNAKTAHNNNSSRFGKFIQVNYQETGTVLGAYVEKYLLEKSRLVYQEHNERNYHVFYYLLAGASEEERLAFHLKQPEEYHYLNQDCFTVEGEDLRHDFERLQLAMEMVGFLPKTRRQIFSLLSAILHLGNICYKKKTYRDDSIDICNPEILPIVSELLEVKEEMLCEALVTRKTVTVGEKLILPYKLAEAVTVRNSMAKSLYSALFDWIVFRINHALLNSKDLEQNIKEEYRTEGISWHNIDYIDNTCCINLISKKPTGLLHLLDEESNFPQATNQTLLDKFKHQHEENSYIEFPAVMEPAFIIKHYAGKVKYGVKDFREKNTDHMRPDIVALLRSSKNAFISGMIGIDPVAVFRWAVLRAFFRAVVAFREAGKRHIQRKTGHDDTTPCAILKSMDSFSFLQHPVHQRSLEILQRCKEEKYSITRKNPRTPLSDLQGMNTLNEKNQHDTFDFSWNGRTGIRQSRLSSSTSLLDKDGIFSNSASSKLLERAHGILTRNKNFKSKPGLPKHLLEVNSLKHLTRLTLQDRITKSLLHLHKKKKPPSISAQFQASLSKLMETLGQAEPYFVKCIRSNAEKLPLRFNDALVLRQLRYTGMLETVRIRQSGYSCKYSFQDFVSHFHVLLPRNIIPSKFNIQDFFRKINLNPDNYQVGKSMVFLKEQERQHLQDLLHQEVLRRIIVLQRWFRALLCRQRFLHLRQASIIIQRFWRNYLNQKQVRDAAVQKDAVVMASAATLIQASWRAHLERQRYLELRTAAVIIQQRWRELYRRRHMAAICIQARWKGYRESKRYQEQRNKIILLQSICRGFRARQRFKALRERRLKETRLELGSSSIEPYGALEIQGSDPSEWEDRSFDNRVKAIEEGKSVIESNRISHESSMDYLKESPNKRQERARSQSGVDLQEDVIVRERPKSLEDLHQKKVGRAKRESRRMRELEQAIFSLELLKVRSLGGMSPSEERRWSTELMPEGFQSLQGTPDSGSSQGSLELLSCEESQKSKLEPIILDEGDFQIPSPKRSSSPKFESQDNALSASSETNYTLIQKGAPSDSVHLKNGTVKEKLGCGSEPITCKPQLRDSFISNSLPTFFYIPPQDPLKTISQLDTSIQRNKLLESEETLPALTLDISREARKYHFSEANQVVAYLNTDSSNTVLKKLEKLNTEKEERQKQLQQQNEKEMMEQIRQQTDILEKERKAFKTIEKPRIGECSLAPSFHQSKRRIERPSSLLILNTPNKEEPSVLGPLSVSVKDAALAPKDSPSAHLPLKDPHVTLFFERKGGPCQSSTVKELSKTDRMSTQQNIACKLSNNRISKREHLRPTQYYSHKSDDPSGDGATRAIFFTPKDNMSISLVDKEALNSGNPQLHKQDEPAWKPVKLTGPGQRETSQRFSSVDEEAKLHKTMSQGEITKLAVRQKASDLDIRPQRAKMRFWAKGKQGEKKTTRVKPATQSEVLALFAGSEMIPAHQFPEELAQYHPTPPLSPELPGSCRKEFKENKEPSPKAKRKRSVKISSVALESMQWQNDSVQIIASASDLKSMDEFLLKKMNDLDNEDSKKDTLVDVVFKKALKEFRQNIFSFYSSALAIDDGKSIRYKDLYALFEQILEKTMRLEQRDWNESPVRVWVNTFKVFLDEYMNEFKTLDCIPTKVPKTERKKRRKKETDLVEEHNGHIFKATQYSIPTYCEYCSSLIWIMDRASVCKLCKYACHKKCCLKTTAKCSKKYDPELSSRQFGVELSRLTSEDRTVPLVVEKLINYIEMHGLYTEGIYRKSGSTNKIKELRQGLDTDAESVNLDDYNIHVIASVFKQWLRDLPNPLMTFELYEEFLRAMGLQERKETIRGVYSVIDQLSRTHLNTLERLIFHLVRIALQEDSNRMSANALAIVFAPCILRCPDTIDPLQSVQDISKTTTCVELIVVEQMNKYKARLKDISSLEFAENKAKTRLSLIRRSMGKGRLHRGNYPSPSSPVVVRLPSMSDVPEETLTSEAVLETDITEQQQAAMQQEERVLTEQIENLQKEKEELTFEMLVLEPRASDDETLESEASIGTADSSENLNIESEGAISEKSERSLALSSLKAAGKSEPSGKLRKQLKKQQDSLDSVDSSVSSLCSSNTASSHGTRKRFQIYSKSPFYRAASAGEAPGMEGLLGQTKSLEDRPQFISRGTFNPEKGKQKLKNVKNSPQKTKETSEGTVVSGHRRTVDPDCSSTQQLALFGNNEFMV</sequence>
<dbReference type="SUPFAM" id="SSF52540">
    <property type="entry name" value="P-loop containing nucleoside triphosphate hydrolases"/>
    <property type="match status" value="1"/>
</dbReference>
<keyword evidence="35" id="KW-1185">Reference proteome</keyword>
<evidence type="ECO:0000256" key="8">
    <source>
        <dbReference type="ARBA" id="ARBA00022692"/>
    </source>
</evidence>
<evidence type="ECO:0000313" key="36">
    <source>
        <dbReference type="VGNC" id="VGNC:20512"/>
    </source>
</evidence>
<dbReference type="FunFam" id="1.20.5.190:FF:000027">
    <property type="entry name" value="Myosin IXA"/>
    <property type="match status" value="1"/>
</dbReference>
<dbReference type="InterPro" id="IPR001609">
    <property type="entry name" value="Myosin_head_motor_dom-like"/>
</dbReference>
<dbReference type="SMART" id="SM00015">
    <property type="entry name" value="IQ"/>
    <property type="match status" value="5"/>
</dbReference>
<evidence type="ECO:0000259" key="31">
    <source>
        <dbReference type="PROSITE" id="PS50200"/>
    </source>
</evidence>
<organism evidence="34 35">
    <name type="scientific">Equus caballus</name>
    <name type="common">Horse</name>
    <dbReference type="NCBI Taxonomy" id="9796"/>
    <lineage>
        <taxon>Eukaryota</taxon>
        <taxon>Metazoa</taxon>
        <taxon>Chordata</taxon>
        <taxon>Craniata</taxon>
        <taxon>Vertebrata</taxon>
        <taxon>Euteleostomi</taxon>
        <taxon>Mammalia</taxon>
        <taxon>Eutheria</taxon>
        <taxon>Laurasiatheria</taxon>
        <taxon>Perissodactyla</taxon>
        <taxon>Equidae</taxon>
        <taxon>Equus</taxon>
    </lineage>
</organism>
<dbReference type="Proteomes" id="UP000002281">
    <property type="component" value="Chromosome 1"/>
</dbReference>
<dbReference type="GO" id="GO:0034330">
    <property type="term" value="P:cell junction organization"/>
    <property type="evidence" value="ECO:0007669"/>
    <property type="project" value="UniProtKB-ARBA"/>
</dbReference>
<dbReference type="GO" id="GO:0003779">
    <property type="term" value="F:actin binding"/>
    <property type="evidence" value="ECO:0007669"/>
    <property type="project" value="UniProtKB-KW"/>
</dbReference>
<evidence type="ECO:0000256" key="17">
    <source>
        <dbReference type="ARBA" id="ARBA00023054"/>
    </source>
</evidence>
<dbReference type="PROSITE" id="PS51456">
    <property type="entry name" value="MYOSIN_MOTOR"/>
    <property type="match status" value="1"/>
</dbReference>
<keyword evidence="22" id="KW-0966">Cell projection</keyword>
<feature type="region of interest" description="Disordered" evidence="29">
    <location>
        <begin position="1157"/>
        <end position="1180"/>
    </location>
</feature>
<keyword evidence="18 27" id="KW-0518">Myosin</keyword>
<evidence type="ECO:0000256" key="6">
    <source>
        <dbReference type="ARBA" id="ARBA00022490"/>
    </source>
</evidence>
<dbReference type="CDD" id="cd04377">
    <property type="entry name" value="RhoGAP_myosin_IX"/>
    <property type="match status" value="1"/>
</dbReference>
<dbReference type="InterPro" id="IPR046349">
    <property type="entry name" value="C1-like_sf"/>
</dbReference>
<evidence type="ECO:0000313" key="35">
    <source>
        <dbReference type="Proteomes" id="UP000002281"/>
    </source>
</evidence>
<evidence type="ECO:0000256" key="21">
    <source>
        <dbReference type="ARBA" id="ARBA00023203"/>
    </source>
</evidence>
<evidence type="ECO:0000256" key="18">
    <source>
        <dbReference type="ARBA" id="ARBA00023123"/>
    </source>
</evidence>
<dbReference type="InterPro" id="IPR036023">
    <property type="entry name" value="MYSc_Myo9"/>
</dbReference>
<accession>A0A3Q2HDI8</accession>
<feature type="binding site" evidence="27">
    <location>
        <begin position="239"/>
        <end position="246"/>
    </location>
    <ligand>
        <name>ATP</name>
        <dbReference type="ChEBI" id="CHEBI:30616"/>
    </ligand>
</feature>
<keyword evidence="20 27" id="KW-0505">Motor protein</keyword>
<evidence type="ECO:0000256" key="15">
    <source>
        <dbReference type="ARBA" id="ARBA00022989"/>
    </source>
</evidence>
<feature type="region of interest" description="Disordered" evidence="29">
    <location>
        <begin position="1283"/>
        <end position="1311"/>
    </location>
</feature>
<keyword evidence="11 27" id="KW-0547">Nucleotide-binding</keyword>
<proteinExistence type="inferred from homology"/>
<dbReference type="Gene3D" id="1.10.10.820">
    <property type="match status" value="1"/>
</dbReference>
<dbReference type="InterPro" id="IPR008936">
    <property type="entry name" value="Rho_GTPase_activation_prot"/>
</dbReference>
<feature type="compositionally biased region" description="Low complexity" evidence="29">
    <location>
        <begin position="2371"/>
        <end position="2389"/>
    </location>
</feature>
<keyword evidence="10" id="KW-0677">Repeat</keyword>
<dbReference type="InterPro" id="IPR000198">
    <property type="entry name" value="RhoGAP_dom"/>
</dbReference>
<dbReference type="PROSITE" id="PS50200">
    <property type="entry name" value="RA"/>
    <property type="match status" value="1"/>
</dbReference>
<dbReference type="GO" id="GO:0005096">
    <property type="term" value="F:GTPase activator activity"/>
    <property type="evidence" value="ECO:0007669"/>
    <property type="project" value="UniProtKB-KW"/>
</dbReference>
<keyword evidence="8" id="KW-0812">Transmembrane</keyword>
<dbReference type="PROSITE" id="PS50096">
    <property type="entry name" value="IQ"/>
    <property type="match status" value="4"/>
</dbReference>
<dbReference type="SMART" id="SM00242">
    <property type="entry name" value="MYSc"/>
    <property type="match status" value="1"/>
</dbReference>
<dbReference type="PROSITE" id="PS50081">
    <property type="entry name" value="ZF_DAG_PE_2"/>
    <property type="match status" value="1"/>
</dbReference>
<comment type="subcellular location">
    <subcellularLocation>
        <location evidence="3">Cell projection</location>
        <location evidence="3">Growth cone</location>
    </subcellularLocation>
    <subcellularLocation>
        <location evidence="2">Cytoplasm</location>
    </subcellularLocation>
    <subcellularLocation>
        <location evidence="1">Membrane</location>
        <topology evidence="1">Single-pass membrane protein</topology>
    </subcellularLocation>
    <subcellularLocation>
        <location evidence="23">Synapse</location>
    </subcellularLocation>
</comment>
<dbReference type="FunFam" id="1.10.555.10:FF:000009">
    <property type="entry name" value="unconventional myosin-IXa isoform X1"/>
    <property type="match status" value="1"/>
</dbReference>
<dbReference type="Gene3D" id="1.20.58.530">
    <property type="match status" value="2"/>
</dbReference>
<protein>
    <recommendedName>
        <fullName evidence="25">Unconventional myosin-IXa</fullName>
    </recommendedName>
    <alternativeName>
        <fullName evidence="26">Unconventional myosin-9a</fullName>
    </alternativeName>
</protein>
<evidence type="ECO:0000256" key="14">
    <source>
        <dbReference type="ARBA" id="ARBA00022840"/>
    </source>
</evidence>
<evidence type="ECO:0000256" key="10">
    <source>
        <dbReference type="ARBA" id="ARBA00022737"/>
    </source>
</evidence>
<feature type="domain" description="Phorbol-ester/DAG-type" evidence="30">
    <location>
        <begin position="1945"/>
        <end position="1994"/>
    </location>
</feature>
<dbReference type="InterPro" id="IPR027417">
    <property type="entry name" value="P-loop_NTPase"/>
</dbReference>
<evidence type="ECO:0000256" key="13">
    <source>
        <dbReference type="ARBA" id="ARBA00022833"/>
    </source>
</evidence>
<feature type="region of interest" description="Disordered" evidence="29">
    <location>
        <begin position="2417"/>
        <end position="2477"/>
    </location>
</feature>
<dbReference type="GO" id="GO:0030426">
    <property type="term" value="C:growth cone"/>
    <property type="evidence" value="ECO:0007669"/>
    <property type="project" value="UniProtKB-SubCell"/>
</dbReference>
<dbReference type="FunFam" id="1.20.5.190:FF:000018">
    <property type="entry name" value="Myosin XI D"/>
    <property type="match status" value="1"/>
</dbReference>
<evidence type="ECO:0000313" key="34">
    <source>
        <dbReference type="Ensembl" id="ENSECAP00000032304.2"/>
    </source>
</evidence>
<dbReference type="SMART" id="SM00324">
    <property type="entry name" value="RhoGAP"/>
    <property type="match status" value="1"/>
</dbReference>
<dbReference type="SUPFAM" id="SSF57889">
    <property type="entry name" value="Cysteine-rich domain"/>
    <property type="match status" value="1"/>
</dbReference>
<keyword evidence="14 27" id="KW-0067">ATP-binding</keyword>
<keyword evidence="16" id="KW-0770">Synapse</keyword>
<keyword evidence="6" id="KW-0963">Cytoplasm</keyword>
<evidence type="ECO:0000259" key="32">
    <source>
        <dbReference type="PROSITE" id="PS50238"/>
    </source>
</evidence>
<dbReference type="CDD" id="cd17216">
    <property type="entry name" value="RA_Myosin-IXa"/>
    <property type="match status" value="1"/>
</dbReference>
<feature type="compositionally biased region" description="Polar residues" evidence="29">
    <location>
        <begin position="1296"/>
        <end position="1311"/>
    </location>
</feature>
<feature type="domain" description="Rho-GAP" evidence="32">
    <location>
        <begin position="2009"/>
        <end position="2197"/>
    </location>
</feature>
<dbReference type="GeneTree" id="ENSGT00940000154905"/>
<evidence type="ECO:0000256" key="27">
    <source>
        <dbReference type="PROSITE-ProRule" id="PRU00782"/>
    </source>
</evidence>
<comment type="similarity">
    <text evidence="4 27">Belongs to the TRAFAC class myosin-kinesin ATPase superfamily. Myosin family.</text>
</comment>
<feature type="compositionally biased region" description="Polar residues" evidence="29">
    <location>
        <begin position="2321"/>
        <end position="2330"/>
    </location>
</feature>
<evidence type="ECO:0000256" key="19">
    <source>
        <dbReference type="ARBA" id="ARBA00023136"/>
    </source>
</evidence>
<dbReference type="VGNC" id="VGNC:20512">
    <property type="gene designation" value="MYO9A"/>
</dbReference>
<reference evidence="34 35" key="1">
    <citation type="journal article" date="2009" name="Science">
        <title>Genome sequence, comparative analysis, and population genetics of the domestic horse.</title>
        <authorList>
            <consortium name="Broad Institute Genome Sequencing Platform"/>
            <consortium name="Broad Institute Whole Genome Assembly Team"/>
            <person name="Wade C.M."/>
            <person name="Giulotto E."/>
            <person name="Sigurdsson S."/>
            <person name="Zoli M."/>
            <person name="Gnerre S."/>
            <person name="Imsland F."/>
            <person name="Lear T.L."/>
            <person name="Adelson D.L."/>
            <person name="Bailey E."/>
            <person name="Bellone R.R."/>
            <person name="Bloecker H."/>
            <person name="Distl O."/>
            <person name="Edgar R.C."/>
            <person name="Garber M."/>
            <person name="Leeb T."/>
            <person name="Mauceli E."/>
            <person name="MacLeod J.N."/>
            <person name="Penedo M.C.T."/>
            <person name="Raison J.M."/>
            <person name="Sharpe T."/>
            <person name="Vogel J."/>
            <person name="Andersson L."/>
            <person name="Antczak D.F."/>
            <person name="Biagi T."/>
            <person name="Binns M.M."/>
            <person name="Chowdhary B.P."/>
            <person name="Coleman S.J."/>
            <person name="Della Valle G."/>
            <person name="Fryc S."/>
            <person name="Guerin G."/>
            <person name="Hasegawa T."/>
            <person name="Hill E.W."/>
            <person name="Jurka J."/>
            <person name="Kiialainen A."/>
            <person name="Lindgren G."/>
            <person name="Liu J."/>
            <person name="Magnani E."/>
            <person name="Mickelson J.R."/>
            <person name="Murray J."/>
            <person name="Nergadze S.G."/>
            <person name="Onofrio R."/>
            <person name="Pedroni S."/>
            <person name="Piras M.F."/>
            <person name="Raudsepp T."/>
            <person name="Rocchi M."/>
            <person name="Roeed K.H."/>
            <person name="Ryder O.A."/>
            <person name="Searle S."/>
            <person name="Skow L."/>
            <person name="Swinburne J.E."/>
            <person name="Syvaenen A.C."/>
            <person name="Tozaki T."/>
            <person name="Valberg S.J."/>
            <person name="Vaudin M."/>
            <person name="White J.R."/>
            <person name="Zody M.C."/>
            <person name="Lander E.S."/>
            <person name="Lindblad-Toh K."/>
        </authorList>
    </citation>
    <scope>NUCLEOTIDE SEQUENCE [LARGE SCALE GENOMIC DNA]</scope>
    <source>
        <strain evidence="34 35">Thoroughbred</strain>
    </source>
</reference>
<dbReference type="Pfam" id="PF00788">
    <property type="entry name" value="RA"/>
    <property type="match status" value="1"/>
</dbReference>
<dbReference type="Gene3D" id="3.30.60.20">
    <property type="match status" value="1"/>
</dbReference>
<feature type="region of interest" description="Disordered" evidence="29">
    <location>
        <begin position="1749"/>
        <end position="1783"/>
    </location>
</feature>
<feature type="compositionally biased region" description="Basic and acidic residues" evidence="29">
    <location>
        <begin position="1765"/>
        <end position="1777"/>
    </location>
</feature>
<evidence type="ECO:0000256" key="4">
    <source>
        <dbReference type="ARBA" id="ARBA00008314"/>
    </source>
</evidence>
<dbReference type="GO" id="GO:0005524">
    <property type="term" value="F:ATP binding"/>
    <property type="evidence" value="ECO:0007669"/>
    <property type="project" value="UniProtKB-UniRule"/>
</dbReference>
<dbReference type="Gene3D" id="1.10.555.10">
    <property type="entry name" value="Rho GTPase activation protein"/>
    <property type="match status" value="1"/>
</dbReference>
<dbReference type="FunFam" id="1.20.120.720:FF:000003">
    <property type="entry name" value="Putative unconventional myosin-IXa"/>
    <property type="match status" value="1"/>
</dbReference>
<dbReference type="ExpressionAtlas" id="A0A3Q2HDI8">
    <property type="expression patterns" value="baseline"/>
</dbReference>
<dbReference type="InterPro" id="IPR046987">
    <property type="entry name" value="Myo9"/>
</dbReference>
<dbReference type="GO" id="GO:0008270">
    <property type="term" value="F:zinc ion binding"/>
    <property type="evidence" value="ECO:0007669"/>
    <property type="project" value="UniProtKB-KW"/>
</dbReference>
<dbReference type="PROSITE" id="PS50238">
    <property type="entry name" value="RHOGAP"/>
    <property type="match status" value="1"/>
</dbReference>
<keyword evidence="17 28" id="KW-0175">Coiled coil</keyword>
<keyword evidence="15" id="KW-1133">Transmembrane helix</keyword>
<dbReference type="PROSITE" id="PS00479">
    <property type="entry name" value="ZF_DAG_PE_1"/>
    <property type="match status" value="1"/>
</dbReference>
<dbReference type="Pfam" id="PF00620">
    <property type="entry name" value="RhoGAP"/>
    <property type="match status" value="1"/>
</dbReference>
<feature type="coiled-coil region" evidence="28">
    <location>
        <begin position="2272"/>
        <end position="2299"/>
    </location>
</feature>
<dbReference type="SMART" id="SM00109">
    <property type="entry name" value="C1"/>
    <property type="match status" value="1"/>
</dbReference>
<dbReference type="Gene3D" id="3.40.850.10">
    <property type="entry name" value="Kinesin motor domain"/>
    <property type="match status" value="2"/>
</dbReference>
<dbReference type="InterPro" id="IPR000159">
    <property type="entry name" value="RA_dom"/>
</dbReference>
<dbReference type="Gene3D" id="1.20.120.720">
    <property type="entry name" value="Myosin VI head, motor domain, U50 subdomain"/>
    <property type="match status" value="2"/>
</dbReference>
<evidence type="ECO:0000256" key="16">
    <source>
        <dbReference type="ARBA" id="ARBA00023018"/>
    </source>
</evidence>
<dbReference type="FunFam" id="1.20.5.190:FF:000013">
    <property type="entry name" value="unconventional myosin-IXa isoform X2"/>
    <property type="match status" value="1"/>
</dbReference>
<feature type="domain" description="Ras-associating" evidence="31">
    <location>
        <begin position="14"/>
        <end position="112"/>
    </location>
</feature>
<dbReference type="FunFam" id="3.10.20.90:FF:000121">
    <property type="entry name" value="unconventional myosin-IXa isoform X1"/>
    <property type="match status" value="1"/>
</dbReference>
<dbReference type="Gene3D" id="1.20.5.190">
    <property type="match status" value="3"/>
</dbReference>
<reference evidence="34" key="3">
    <citation type="submission" date="2025-09" db="UniProtKB">
        <authorList>
            <consortium name="Ensembl"/>
        </authorList>
    </citation>
    <scope>IDENTIFICATION</scope>
    <source>
        <strain evidence="34">Thoroughbred</strain>
    </source>
</reference>
<dbReference type="FunFam" id="1.10.10.820:FF:000003">
    <property type="entry name" value="unconventional myosin-IXa isoform X1"/>
    <property type="match status" value="1"/>
</dbReference>
<dbReference type="FunFam" id="1.20.58.530:FF:000009">
    <property type="entry name" value="unconventional myosin-IXb isoform X1"/>
    <property type="match status" value="1"/>
</dbReference>
<keyword evidence="21 27" id="KW-0009">Actin-binding</keyword>
<dbReference type="GO" id="GO:0016020">
    <property type="term" value="C:membrane"/>
    <property type="evidence" value="ECO:0007669"/>
    <property type="project" value="UniProtKB-SubCell"/>
</dbReference>
<keyword evidence="12" id="KW-0863">Zinc-finger</keyword>
<dbReference type="Pfam" id="PF00063">
    <property type="entry name" value="Myosin_head"/>
    <property type="match status" value="3"/>
</dbReference>
<evidence type="ECO:0000259" key="30">
    <source>
        <dbReference type="PROSITE" id="PS50081"/>
    </source>
</evidence>
<dbReference type="InterPro" id="IPR002219">
    <property type="entry name" value="PKC_DAG/PE"/>
</dbReference>
<feature type="compositionally biased region" description="Basic and acidic residues" evidence="29">
    <location>
        <begin position="1157"/>
        <end position="1175"/>
    </location>
</feature>
<dbReference type="GO" id="GO:0016459">
    <property type="term" value="C:myosin complex"/>
    <property type="evidence" value="ECO:0007669"/>
    <property type="project" value="UniProtKB-KW"/>
</dbReference>
<dbReference type="SUPFAM" id="SSF54236">
    <property type="entry name" value="Ubiquitin-like"/>
    <property type="match status" value="1"/>
</dbReference>
<dbReference type="Gene3D" id="6.20.240.20">
    <property type="match status" value="1"/>
</dbReference>
<dbReference type="Ensembl" id="ENSECAT00000065497.2">
    <property type="protein sequence ID" value="ENSECAP00000032304.2"/>
    <property type="gene ID" value="ENSECAG00000016415.4"/>
</dbReference>
<dbReference type="FunFam" id="3.40.850.10:FF:000013">
    <property type="entry name" value="unconventional myosin-IXa isoform X1"/>
    <property type="match status" value="1"/>
</dbReference>
<dbReference type="CDD" id="cd01385">
    <property type="entry name" value="MYSc_Myo9"/>
    <property type="match status" value="1"/>
</dbReference>
<evidence type="ECO:0000256" key="22">
    <source>
        <dbReference type="ARBA" id="ARBA00023273"/>
    </source>
</evidence>
<dbReference type="GO" id="GO:0045202">
    <property type="term" value="C:synapse"/>
    <property type="evidence" value="ECO:0007669"/>
    <property type="project" value="UniProtKB-SubCell"/>
</dbReference>
<dbReference type="InterPro" id="IPR029071">
    <property type="entry name" value="Ubiquitin-like_domsf"/>
</dbReference>
<comment type="function">
    <text evidence="24">Myosins are actin-based motor molecules with ATPase activity. Unconventional myosins serve in intracellular movements. Regulates Rho by stimulating it's GTPase activity in neurons. Required for the regulation of neurite branching and motor neuron axon guidance.</text>
</comment>
<dbReference type="CDD" id="cd20883">
    <property type="entry name" value="C1_Myosin-IXa"/>
    <property type="match status" value="1"/>
</dbReference>
<keyword evidence="7" id="KW-0597">Phosphoprotein</keyword>
<feature type="region of interest" description="Disordered" evidence="29">
    <location>
        <begin position="2305"/>
        <end position="2389"/>
    </location>
</feature>
<dbReference type="Bgee" id="ENSECAG00000016415">
    <property type="expression patterns" value="Expressed in brainstem and 23 other cell types or tissues"/>
</dbReference>
<dbReference type="InterPro" id="IPR028558">
    <property type="entry name" value="RA_Myosin-IXa"/>
</dbReference>